<dbReference type="HAMAP" id="MF_00862">
    <property type="entry name" value="DabB"/>
    <property type="match status" value="1"/>
</dbReference>
<dbReference type="GO" id="GO:0015990">
    <property type="term" value="P:electron transport coupled proton transport"/>
    <property type="evidence" value="ECO:0007669"/>
    <property type="project" value="TreeGrafter"/>
</dbReference>
<proteinExistence type="inferred from homology"/>
<dbReference type="EMBL" id="FOMO01000005">
    <property type="protein sequence ID" value="SFD88982.1"/>
    <property type="molecule type" value="Genomic_DNA"/>
</dbReference>
<feature type="transmembrane region" description="Helical" evidence="7">
    <location>
        <begin position="66"/>
        <end position="86"/>
    </location>
</feature>
<comment type="similarity">
    <text evidence="7">Belongs to the inorganic carbon transporter (TC 9.A.2) DabB family.</text>
</comment>
<evidence type="ECO:0000256" key="7">
    <source>
        <dbReference type="HAMAP-Rule" id="MF_00862"/>
    </source>
</evidence>
<dbReference type="PANTHER" id="PTHR42829">
    <property type="entry name" value="NADH-UBIQUINONE OXIDOREDUCTASE CHAIN 5"/>
    <property type="match status" value="1"/>
</dbReference>
<dbReference type="RefSeq" id="WP_093504536.1">
    <property type="nucleotide sequence ID" value="NZ_BSSG01000005.1"/>
</dbReference>
<evidence type="ECO:0000256" key="4">
    <source>
        <dbReference type="ARBA" id="ARBA00022692"/>
    </source>
</evidence>
<dbReference type="GO" id="GO:0008137">
    <property type="term" value="F:NADH dehydrogenase (ubiquinone) activity"/>
    <property type="evidence" value="ECO:0007669"/>
    <property type="project" value="InterPro"/>
</dbReference>
<keyword evidence="4 7" id="KW-0812">Transmembrane</keyword>
<comment type="subcellular location">
    <subcellularLocation>
        <location evidence="7">Cell membrane</location>
        <topology evidence="7">Multi-pass membrane protein</topology>
    </subcellularLocation>
    <subcellularLocation>
        <location evidence="1">Endomembrane system</location>
        <topology evidence="1">Multi-pass membrane protein</topology>
    </subcellularLocation>
    <subcellularLocation>
        <location evidence="8">Membrane</location>
        <topology evidence="8">Multi-pass membrane protein</topology>
    </subcellularLocation>
</comment>
<organism evidence="10 11">
    <name type="scientific">Pseudomonas straminea</name>
    <dbReference type="NCBI Taxonomy" id="47882"/>
    <lineage>
        <taxon>Bacteria</taxon>
        <taxon>Pseudomonadati</taxon>
        <taxon>Pseudomonadota</taxon>
        <taxon>Gammaproteobacteria</taxon>
        <taxon>Pseudomonadales</taxon>
        <taxon>Pseudomonadaceae</taxon>
        <taxon>Phytopseudomonas</taxon>
    </lineage>
</organism>
<evidence type="ECO:0000313" key="10">
    <source>
        <dbReference type="EMBL" id="SFD88982.1"/>
    </source>
</evidence>
<evidence type="ECO:0000259" key="9">
    <source>
        <dbReference type="Pfam" id="PF00361"/>
    </source>
</evidence>
<evidence type="ECO:0000256" key="3">
    <source>
        <dbReference type="ARBA" id="ARBA00022475"/>
    </source>
</evidence>
<keyword evidence="5 7" id="KW-1133">Transmembrane helix</keyword>
<dbReference type="GO" id="GO:0003954">
    <property type="term" value="F:NADH dehydrogenase activity"/>
    <property type="evidence" value="ECO:0007669"/>
    <property type="project" value="TreeGrafter"/>
</dbReference>
<dbReference type="PANTHER" id="PTHR42829:SF1">
    <property type="entry name" value="INORGANIC CARBON TRANSPORTER SUBUNIT DABB-RELATED"/>
    <property type="match status" value="1"/>
</dbReference>
<feature type="transmembrane region" description="Helical" evidence="7">
    <location>
        <begin position="120"/>
        <end position="138"/>
    </location>
</feature>
<feature type="transmembrane region" description="Helical" evidence="7">
    <location>
        <begin position="442"/>
        <end position="464"/>
    </location>
</feature>
<dbReference type="InterPro" id="IPR001750">
    <property type="entry name" value="ND/Mrp_TM"/>
</dbReference>
<name>A0A1I1W1A7_PSEOC</name>
<feature type="transmembrane region" description="Helical" evidence="7">
    <location>
        <begin position="6"/>
        <end position="27"/>
    </location>
</feature>
<feature type="transmembrane region" description="Helical" evidence="7">
    <location>
        <begin position="34"/>
        <end position="54"/>
    </location>
</feature>
<dbReference type="GO" id="GO:0012505">
    <property type="term" value="C:endomembrane system"/>
    <property type="evidence" value="ECO:0007669"/>
    <property type="project" value="UniProtKB-SubCell"/>
</dbReference>
<feature type="domain" description="NADH:quinone oxidoreductase/Mrp antiporter transmembrane" evidence="9">
    <location>
        <begin position="115"/>
        <end position="343"/>
    </location>
</feature>
<feature type="transmembrane region" description="Helical" evidence="7">
    <location>
        <begin position="195"/>
        <end position="213"/>
    </location>
</feature>
<evidence type="ECO:0000256" key="1">
    <source>
        <dbReference type="ARBA" id="ARBA00004127"/>
    </source>
</evidence>
<dbReference type="Pfam" id="PF00361">
    <property type="entry name" value="Proton_antipo_M"/>
    <property type="match status" value="1"/>
</dbReference>
<comment type="subunit">
    <text evidence="7">Forms a complex with DabA.</text>
</comment>
<reference evidence="11" key="1">
    <citation type="submission" date="2016-10" db="EMBL/GenBank/DDBJ databases">
        <authorList>
            <person name="Varghese N."/>
            <person name="Submissions S."/>
        </authorList>
    </citation>
    <scope>NUCLEOTIDE SEQUENCE [LARGE SCALE GENOMIC DNA]</scope>
    <source>
        <strain evidence="11">JCM 2783</strain>
    </source>
</reference>
<keyword evidence="2 7" id="KW-0813">Transport</keyword>
<dbReference type="InterPro" id="IPR046396">
    <property type="entry name" value="Transporter_DabB"/>
</dbReference>
<feature type="transmembrane region" description="Helical" evidence="7">
    <location>
        <begin position="408"/>
        <end position="430"/>
    </location>
</feature>
<feature type="transmembrane region" description="Helical" evidence="7">
    <location>
        <begin position="260"/>
        <end position="282"/>
    </location>
</feature>
<accession>A0A1I1W1A7</accession>
<dbReference type="InterPro" id="IPR003945">
    <property type="entry name" value="NU5C-like"/>
</dbReference>
<dbReference type="PRINTS" id="PR01434">
    <property type="entry name" value="NADHDHGNASE5"/>
</dbReference>
<dbReference type="GO" id="GO:0042773">
    <property type="term" value="P:ATP synthesis coupled electron transport"/>
    <property type="evidence" value="ECO:0007669"/>
    <property type="project" value="InterPro"/>
</dbReference>
<comment type="function">
    <text evidence="7">Part of an energy-coupled inorganic carbon pump.</text>
</comment>
<keyword evidence="6 7" id="KW-0472">Membrane</keyword>
<evidence type="ECO:0000256" key="2">
    <source>
        <dbReference type="ARBA" id="ARBA00022448"/>
    </source>
</evidence>
<evidence type="ECO:0000256" key="5">
    <source>
        <dbReference type="ARBA" id="ARBA00022989"/>
    </source>
</evidence>
<feature type="transmembrane region" description="Helical" evidence="7">
    <location>
        <begin position="158"/>
        <end position="175"/>
    </location>
</feature>
<feature type="transmembrane region" description="Helical" evidence="7">
    <location>
        <begin position="98"/>
        <end position="114"/>
    </location>
</feature>
<dbReference type="NCBIfam" id="NF006029">
    <property type="entry name" value="PRK08168.1"/>
    <property type="match status" value="1"/>
</dbReference>
<evidence type="ECO:0000256" key="8">
    <source>
        <dbReference type="RuleBase" id="RU000320"/>
    </source>
</evidence>
<dbReference type="AlphaFoldDB" id="A0A1I1W1A7"/>
<feature type="transmembrane region" description="Helical" evidence="7">
    <location>
        <begin position="351"/>
        <end position="371"/>
    </location>
</feature>
<protein>
    <recommendedName>
        <fullName evidence="7">Probable inorganic carbon transporter subunit DabB</fullName>
    </recommendedName>
</protein>
<feature type="transmembrane region" description="Helical" evidence="7">
    <location>
        <begin position="234"/>
        <end position="254"/>
    </location>
</feature>
<dbReference type="Proteomes" id="UP000243950">
    <property type="component" value="Unassembled WGS sequence"/>
</dbReference>
<sequence>MYPTLSYLATWLPWLYALALVPVALWSARLTKSLWCAGRLAAIAGVALVLAALLQAGLDDQPADRLGLAMASLVSLLALVIVEFSARYLQGESGQRRYLLALLGTLAAVALVVTSRDLYALVAAWIVSSLCLHQLLTFYPDRPMALVVAHKKFIASRLADVCLLVASVLLVRAAGSSELAAVTEQVTLRLQQGSALGWDLQLAAVLLVLTVTLKSAQLPVHGWLIQVMEAPTPVSALLHAGLVNLGGFVLLRFAPLLSAAPVAQTLLVVIGGLTAVLAALVMMTRISIKVRLAWSTCAQMGFMLLEIGLGLYELALVHLLAHSLYKAHAFLASGETVLQVRHHALQPARPAPNLAALLLALLLAALAVVLLDQLWRHFVPAQPLPLEALAILAVGLAPWCLRRGQPFYAAATLAALLSLYLLWHLAASWILASHEPLPDAPLALSVLALGLFLVLYLLQAWIVARPQDALARRLYPAAFAGFFLDEHFTRLTFRLWPVRPLPQRPQQATLTVIGERP</sequence>
<gene>
    <name evidence="7" type="primary">dabB</name>
    <name evidence="10" type="ORF">SAMN05216372_105151</name>
</gene>
<dbReference type="GO" id="GO:0005886">
    <property type="term" value="C:plasma membrane"/>
    <property type="evidence" value="ECO:0007669"/>
    <property type="project" value="UniProtKB-SubCell"/>
</dbReference>
<evidence type="ECO:0000256" key="6">
    <source>
        <dbReference type="ARBA" id="ARBA00023136"/>
    </source>
</evidence>
<keyword evidence="11" id="KW-1185">Reference proteome</keyword>
<evidence type="ECO:0000313" key="11">
    <source>
        <dbReference type="Proteomes" id="UP000243950"/>
    </source>
</evidence>
<keyword evidence="3 7" id="KW-1003">Cell membrane</keyword>